<accession>A0A841L3K9</accession>
<dbReference type="GO" id="GO:0045454">
    <property type="term" value="P:cell redox homeostasis"/>
    <property type="evidence" value="ECO:0007669"/>
    <property type="project" value="TreeGrafter"/>
</dbReference>
<organism evidence="2 3">
    <name type="scientific">Anaerosolibacter carboniphilus</name>
    <dbReference type="NCBI Taxonomy" id="1417629"/>
    <lineage>
        <taxon>Bacteria</taxon>
        <taxon>Bacillati</taxon>
        <taxon>Bacillota</taxon>
        <taxon>Clostridia</taxon>
        <taxon>Peptostreptococcales</taxon>
        <taxon>Thermotaleaceae</taxon>
        <taxon>Anaerosolibacter</taxon>
    </lineage>
</organism>
<dbReference type="Proteomes" id="UP000579281">
    <property type="component" value="Unassembled WGS sequence"/>
</dbReference>
<dbReference type="InterPro" id="IPR036249">
    <property type="entry name" value="Thioredoxin-like_sf"/>
</dbReference>
<dbReference type="PROSITE" id="PS51354">
    <property type="entry name" value="GLUTAREDOXIN_2"/>
    <property type="match status" value="1"/>
</dbReference>
<sequence length="76" mass="8568">MSKNVVIYSSDTCAYCHHAKEYLKAKGVAYEEKNVSKDMVARKELMAQGFMGVPVIKVGGEIVQGFDQERLEELLR</sequence>
<reference evidence="2 3" key="1">
    <citation type="submission" date="2020-08" db="EMBL/GenBank/DDBJ databases">
        <title>Genomic Encyclopedia of Type Strains, Phase IV (KMG-IV): sequencing the most valuable type-strain genomes for metagenomic binning, comparative biology and taxonomic classification.</title>
        <authorList>
            <person name="Goeker M."/>
        </authorList>
    </citation>
    <scope>NUCLEOTIDE SEQUENCE [LARGE SCALE GENOMIC DNA]</scope>
    <source>
        <strain evidence="2 3">DSM 103526</strain>
    </source>
</reference>
<dbReference type="GO" id="GO:0009055">
    <property type="term" value="F:electron transfer activity"/>
    <property type="evidence" value="ECO:0007669"/>
    <property type="project" value="TreeGrafter"/>
</dbReference>
<evidence type="ECO:0000313" key="2">
    <source>
        <dbReference type="EMBL" id="MBB6216925.1"/>
    </source>
</evidence>
<dbReference type="SUPFAM" id="SSF52833">
    <property type="entry name" value="Thioredoxin-like"/>
    <property type="match status" value="1"/>
</dbReference>
<dbReference type="Gene3D" id="3.40.30.10">
    <property type="entry name" value="Glutaredoxin"/>
    <property type="match status" value="1"/>
</dbReference>
<gene>
    <name evidence="2" type="ORF">HNQ80_003030</name>
</gene>
<proteinExistence type="predicted"/>
<protein>
    <submittedName>
        <fullName evidence="2">Glutaredoxin-like YruB-family protein</fullName>
    </submittedName>
</protein>
<dbReference type="InterPro" id="IPR051548">
    <property type="entry name" value="Grx-like_ET"/>
</dbReference>
<dbReference type="Pfam" id="PF00462">
    <property type="entry name" value="Glutaredoxin"/>
    <property type="match status" value="1"/>
</dbReference>
<dbReference type="InterPro" id="IPR002109">
    <property type="entry name" value="Glutaredoxin"/>
</dbReference>
<dbReference type="PANTHER" id="PTHR34386:SF1">
    <property type="entry name" value="GLUTAREDOXIN-LIKE PROTEIN NRDH"/>
    <property type="match status" value="1"/>
</dbReference>
<dbReference type="RefSeq" id="WP_184311440.1">
    <property type="nucleotide sequence ID" value="NZ_JACHEN010000018.1"/>
</dbReference>
<dbReference type="PANTHER" id="PTHR34386">
    <property type="entry name" value="GLUTAREDOXIN"/>
    <property type="match status" value="1"/>
</dbReference>
<dbReference type="AlphaFoldDB" id="A0A841L3K9"/>
<keyword evidence="3" id="KW-1185">Reference proteome</keyword>
<dbReference type="CDD" id="cd02976">
    <property type="entry name" value="NrdH"/>
    <property type="match status" value="1"/>
</dbReference>
<dbReference type="EMBL" id="JACHEN010000018">
    <property type="protein sequence ID" value="MBB6216925.1"/>
    <property type="molecule type" value="Genomic_DNA"/>
</dbReference>
<comment type="caution">
    <text evidence="2">The sequence shown here is derived from an EMBL/GenBank/DDBJ whole genome shotgun (WGS) entry which is preliminary data.</text>
</comment>
<evidence type="ECO:0000313" key="3">
    <source>
        <dbReference type="Proteomes" id="UP000579281"/>
    </source>
</evidence>
<evidence type="ECO:0000259" key="1">
    <source>
        <dbReference type="Pfam" id="PF00462"/>
    </source>
</evidence>
<feature type="domain" description="Glutaredoxin" evidence="1">
    <location>
        <begin position="5"/>
        <end position="63"/>
    </location>
</feature>
<name>A0A841L3K9_9FIRM</name>